<name>A0AAE4CPN7_9ACTN</name>
<evidence type="ECO:0000313" key="2">
    <source>
        <dbReference type="Proteomes" id="UP001180845"/>
    </source>
</evidence>
<dbReference type="AlphaFoldDB" id="A0AAE4CPN7"/>
<keyword evidence="2" id="KW-1185">Reference proteome</keyword>
<dbReference type="RefSeq" id="WP_310278987.1">
    <property type="nucleotide sequence ID" value="NZ_JAVDXW010000002.1"/>
</dbReference>
<comment type="caution">
    <text evidence="1">The sequence shown here is derived from an EMBL/GenBank/DDBJ whole genome shotgun (WGS) entry which is preliminary data.</text>
</comment>
<reference evidence="1" key="1">
    <citation type="submission" date="2023-07" db="EMBL/GenBank/DDBJ databases">
        <title>Sequencing the genomes of 1000 actinobacteria strains.</title>
        <authorList>
            <person name="Klenk H.-P."/>
        </authorList>
    </citation>
    <scope>NUCLEOTIDE SEQUENCE</scope>
    <source>
        <strain evidence="1">DSM 45977</strain>
    </source>
</reference>
<dbReference type="InterPro" id="IPR021607">
    <property type="entry name" value="DUF3224"/>
</dbReference>
<proteinExistence type="predicted"/>
<accession>A0AAE4CPN7</accession>
<dbReference type="Pfam" id="PF11528">
    <property type="entry name" value="DUF3224"/>
    <property type="match status" value="1"/>
</dbReference>
<dbReference type="Gene3D" id="2.40.350.10">
    <property type="entry name" value="SO1590-like"/>
    <property type="match status" value="1"/>
</dbReference>
<protein>
    <recommendedName>
        <fullName evidence="3">DUF3224 domain-containing protein</fullName>
    </recommendedName>
</protein>
<dbReference type="SUPFAM" id="SSF159238">
    <property type="entry name" value="SO1590-like"/>
    <property type="match status" value="1"/>
</dbReference>
<dbReference type="EMBL" id="JAVDXW010000002">
    <property type="protein sequence ID" value="MDR7304631.1"/>
    <property type="molecule type" value="Genomic_DNA"/>
</dbReference>
<evidence type="ECO:0000313" key="1">
    <source>
        <dbReference type="EMBL" id="MDR7304631.1"/>
    </source>
</evidence>
<sequence>MTDQQAGRTIEAPFEITEWDEIVYEEPGEGPKLTRITIRKRYQGAIEGSGVVEVLTAQGTAGAGYVASERIEGTLDGREGTFVIQHGGLAEGTNQSSYGNIVPASGTGRLTGISGHAKEVQQEVLTLVYTL</sequence>
<dbReference type="Proteomes" id="UP001180845">
    <property type="component" value="Unassembled WGS sequence"/>
</dbReference>
<organism evidence="1 2">
    <name type="scientific">Haloactinomyces albus</name>
    <dbReference type="NCBI Taxonomy" id="1352928"/>
    <lineage>
        <taxon>Bacteria</taxon>
        <taxon>Bacillati</taxon>
        <taxon>Actinomycetota</taxon>
        <taxon>Actinomycetes</taxon>
        <taxon>Actinopolysporales</taxon>
        <taxon>Actinopolysporaceae</taxon>
        <taxon>Haloactinomyces</taxon>
    </lineage>
</organism>
<dbReference type="InterPro" id="IPR023159">
    <property type="entry name" value="SO1590-like_sf"/>
</dbReference>
<evidence type="ECO:0008006" key="3">
    <source>
        <dbReference type="Google" id="ProtNLM"/>
    </source>
</evidence>
<gene>
    <name evidence="1" type="ORF">JOF55_004875</name>
</gene>